<dbReference type="PANTHER" id="PTHR11474:SF76">
    <property type="entry name" value="SHKT DOMAIN-CONTAINING PROTEIN"/>
    <property type="match status" value="1"/>
</dbReference>
<organism evidence="10 11">
    <name type="scientific">Clohesyomyces aquaticus</name>
    <dbReference type="NCBI Taxonomy" id="1231657"/>
    <lineage>
        <taxon>Eukaryota</taxon>
        <taxon>Fungi</taxon>
        <taxon>Dikarya</taxon>
        <taxon>Ascomycota</taxon>
        <taxon>Pezizomycotina</taxon>
        <taxon>Dothideomycetes</taxon>
        <taxon>Pleosporomycetidae</taxon>
        <taxon>Pleosporales</taxon>
        <taxon>Lindgomycetaceae</taxon>
        <taxon>Clohesyomyces</taxon>
    </lineage>
</organism>
<reference evidence="10 11" key="1">
    <citation type="submission" date="2016-07" db="EMBL/GenBank/DDBJ databases">
        <title>Pervasive Adenine N6-methylation of Active Genes in Fungi.</title>
        <authorList>
            <consortium name="DOE Joint Genome Institute"/>
            <person name="Mondo S.J."/>
            <person name="Dannebaum R.O."/>
            <person name="Kuo R.C."/>
            <person name="Labutti K."/>
            <person name="Haridas S."/>
            <person name="Kuo A."/>
            <person name="Salamov A."/>
            <person name="Ahrendt S.R."/>
            <person name="Lipzen A."/>
            <person name="Sullivan W."/>
            <person name="Andreopoulos W.B."/>
            <person name="Clum A."/>
            <person name="Lindquist E."/>
            <person name="Daum C."/>
            <person name="Ramamoorthy G.K."/>
            <person name="Gryganskyi A."/>
            <person name="Culley D."/>
            <person name="Magnuson J.K."/>
            <person name="James T.Y."/>
            <person name="O'Malley M.A."/>
            <person name="Stajich J.E."/>
            <person name="Spatafora J.W."/>
            <person name="Visel A."/>
            <person name="Grigoriev I.V."/>
        </authorList>
    </citation>
    <scope>NUCLEOTIDE SEQUENCE [LARGE SCALE GENOMIC DNA]</scope>
    <source>
        <strain evidence="10 11">CBS 115471</strain>
    </source>
</reference>
<sequence>MAPKGFFGHLRLLVSITLQLQLSLGSPIGPAQRRQALEEIGGLKTRQDGAFFSVLGVGALGDGSTHPRLEIRQMEQDTDQWNVYLLGLQRFQGMSQSDRMSYYQIAGIHGRPYIGWDGVEMVTGGSGALCQHGSNIFPTWHRPYLALFEEVLYLNAREVVSKMSPGPLKDRYTAALGSFRMPYWDWAAVPASGQSALPISLQSPTVEVMLPNGTTTIPNPLFAYTFHPLSANDMGGGKFSTWPSTIRHPTSDHADSVSQNDLAAAELDSIRPNIQSRVFNMLSMQHEYTNISNDGIPGDSFESIHDTIHNTVGGGGHMSEVAYSAFDPIFFLHHT</sequence>
<evidence type="ECO:0000256" key="3">
    <source>
        <dbReference type="ARBA" id="ARBA00022723"/>
    </source>
</evidence>
<comment type="similarity">
    <text evidence="1">Belongs to the tyrosinase family.</text>
</comment>
<evidence type="ECO:0000256" key="6">
    <source>
        <dbReference type="ARBA" id="ARBA00048233"/>
    </source>
</evidence>
<dbReference type="EMBL" id="MCFA01000043">
    <property type="protein sequence ID" value="ORY13227.1"/>
    <property type="molecule type" value="Genomic_DNA"/>
</dbReference>
<keyword evidence="4" id="KW-0186">Copper</keyword>
<accession>A0A1Y1ZT51</accession>
<dbReference type="Pfam" id="PF00264">
    <property type="entry name" value="Tyrosinase"/>
    <property type="match status" value="1"/>
</dbReference>
<keyword evidence="3" id="KW-0479">Metal-binding</keyword>
<keyword evidence="11" id="KW-1185">Reference proteome</keyword>
<dbReference type="InterPro" id="IPR008922">
    <property type="entry name" value="Di-copper_centre_dom_sf"/>
</dbReference>
<comment type="caution">
    <text evidence="10">The sequence shown here is derived from an EMBL/GenBank/DDBJ whole genome shotgun (WGS) entry which is preliminary data.</text>
</comment>
<evidence type="ECO:0000256" key="5">
    <source>
        <dbReference type="ARBA" id="ARBA00023101"/>
    </source>
</evidence>
<dbReference type="PANTHER" id="PTHR11474">
    <property type="entry name" value="TYROSINASE FAMILY MEMBER"/>
    <property type="match status" value="1"/>
</dbReference>
<dbReference type="PROSITE" id="PS00497">
    <property type="entry name" value="TYROSINASE_1"/>
    <property type="match status" value="1"/>
</dbReference>
<dbReference type="GO" id="GO:0046872">
    <property type="term" value="F:metal ion binding"/>
    <property type="evidence" value="ECO:0007669"/>
    <property type="project" value="UniProtKB-KW"/>
</dbReference>
<dbReference type="InterPro" id="IPR002227">
    <property type="entry name" value="Tyrosinase_Cu-bd"/>
</dbReference>
<dbReference type="PRINTS" id="PR00092">
    <property type="entry name" value="TYROSINASE"/>
</dbReference>
<evidence type="ECO:0000313" key="10">
    <source>
        <dbReference type="EMBL" id="ORY13227.1"/>
    </source>
</evidence>
<dbReference type="Proteomes" id="UP000193144">
    <property type="component" value="Unassembled WGS sequence"/>
</dbReference>
<comment type="catalytic activity">
    <reaction evidence="6">
        <text>2 L-dopa + O2 = 2 L-dopaquinone + 2 H2O</text>
        <dbReference type="Rhea" id="RHEA:34287"/>
        <dbReference type="ChEBI" id="CHEBI:15377"/>
        <dbReference type="ChEBI" id="CHEBI:15379"/>
        <dbReference type="ChEBI" id="CHEBI:57504"/>
        <dbReference type="ChEBI" id="CHEBI:57924"/>
        <dbReference type="EC" id="1.14.18.1"/>
    </reaction>
</comment>
<evidence type="ECO:0000256" key="1">
    <source>
        <dbReference type="ARBA" id="ARBA00009928"/>
    </source>
</evidence>
<feature type="signal peptide" evidence="8">
    <location>
        <begin position="1"/>
        <end position="25"/>
    </location>
</feature>
<feature type="chain" id="PRO_5013186367" description="tyrosinase" evidence="8">
    <location>
        <begin position="26"/>
        <end position="335"/>
    </location>
</feature>
<keyword evidence="8" id="KW-0732">Signal</keyword>
<gene>
    <name evidence="10" type="ORF">BCR34DRAFT_599972</name>
</gene>
<evidence type="ECO:0000313" key="11">
    <source>
        <dbReference type="Proteomes" id="UP000193144"/>
    </source>
</evidence>
<evidence type="ECO:0000256" key="4">
    <source>
        <dbReference type="ARBA" id="ARBA00023008"/>
    </source>
</evidence>
<keyword evidence="5" id="KW-0470">Melanin biosynthesis</keyword>
<dbReference type="GO" id="GO:0042438">
    <property type="term" value="P:melanin biosynthetic process"/>
    <property type="evidence" value="ECO:0007669"/>
    <property type="project" value="UniProtKB-KW"/>
</dbReference>
<evidence type="ECO:0000259" key="9">
    <source>
        <dbReference type="PROSITE" id="PS00497"/>
    </source>
</evidence>
<dbReference type="AlphaFoldDB" id="A0A1Y1ZT51"/>
<dbReference type="STRING" id="1231657.A0A1Y1ZT51"/>
<name>A0A1Y1ZT51_9PLEO</name>
<evidence type="ECO:0000256" key="7">
    <source>
        <dbReference type="ARBA" id="ARBA00048881"/>
    </source>
</evidence>
<dbReference type="Gene3D" id="1.10.1280.10">
    <property type="entry name" value="Di-copper center containing domain from catechol oxidase"/>
    <property type="match status" value="1"/>
</dbReference>
<evidence type="ECO:0000256" key="8">
    <source>
        <dbReference type="SAM" id="SignalP"/>
    </source>
</evidence>
<dbReference type="GO" id="GO:0004503">
    <property type="term" value="F:tyrosinase activity"/>
    <property type="evidence" value="ECO:0007669"/>
    <property type="project" value="UniProtKB-EC"/>
</dbReference>
<evidence type="ECO:0000256" key="2">
    <source>
        <dbReference type="ARBA" id="ARBA00011906"/>
    </source>
</evidence>
<feature type="domain" description="Tyrosinase copper-binding" evidence="9">
    <location>
        <begin position="132"/>
        <end position="149"/>
    </location>
</feature>
<dbReference type="EC" id="1.14.18.1" evidence="2"/>
<dbReference type="InterPro" id="IPR050316">
    <property type="entry name" value="Tyrosinase/Hemocyanin"/>
</dbReference>
<comment type="catalytic activity">
    <reaction evidence="7">
        <text>L-tyrosine + O2 = L-dopaquinone + H2O</text>
        <dbReference type="Rhea" id="RHEA:18117"/>
        <dbReference type="ChEBI" id="CHEBI:15377"/>
        <dbReference type="ChEBI" id="CHEBI:15379"/>
        <dbReference type="ChEBI" id="CHEBI:57924"/>
        <dbReference type="ChEBI" id="CHEBI:58315"/>
        <dbReference type="EC" id="1.14.18.1"/>
    </reaction>
</comment>
<proteinExistence type="inferred from homology"/>
<dbReference type="SUPFAM" id="SSF48056">
    <property type="entry name" value="Di-copper centre-containing domain"/>
    <property type="match status" value="1"/>
</dbReference>
<dbReference type="OrthoDB" id="6132182at2759"/>
<protein>
    <recommendedName>
        <fullName evidence="2">tyrosinase</fullName>
        <ecNumber evidence="2">1.14.18.1</ecNumber>
    </recommendedName>
</protein>